<reference evidence="1" key="1">
    <citation type="submission" date="2014-03" db="EMBL/GenBank/DDBJ databases">
        <title>Draft genome sequencing of Oceanobacillus picturae strain S1 isolated from human gut.</title>
        <authorList>
            <person name="Croce O."/>
            <person name="Lagier J.C."/>
            <person name="Raoult D."/>
        </authorList>
    </citation>
    <scope>NUCLEOTIDE SEQUENCE [LARGE SCALE GENOMIC DNA]</scope>
    <source>
        <strain evidence="1">S1</strain>
    </source>
</reference>
<protein>
    <submittedName>
        <fullName evidence="1">Uncharacterized protein</fullName>
    </submittedName>
</protein>
<dbReference type="STRING" id="171693.BN988_00897"/>
<proteinExistence type="predicted"/>
<reference evidence="1" key="2">
    <citation type="submission" date="2014-03" db="EMBL/GenBank/DDBJ databases">
        <authorList>
            <person name="Urmite Genomes"/>
        </authorList>
    </citation>
    <scope>NUCLEOTIDE SEQUENCE</scope>
    <source>
        <strain evidence="1">S1</strain>
    </source>
</reference>
<dbReference type="Proteomes" id="UP000028863">
    <property type="component" value="Unassembled WGS sequence"/>
</dbReference>
<keyword evidence="2" id="KW-1185">Reference proteome</keyword>
<dbReference type="AlphaFoldDB" id="W9B722"/>
<accession>W9B722</accession>
<comment type="caution">
    <text evidence="1">The sequence shown here is derived from an EMBL/GenBank/DDBJ whole genome shotgun (WGS) entry which is preliminary data.</text>
</comment>
<dbReference type="EMBL" id="CCAX010000001">
    <property type="protein sequence ID" value="CDO02435.1"/>
    <property type="molecule type" value="Genomic_DNA"/>
</dbReference>
<evidence type="ECO:0000313" key="2">
    <source>
        <dbReference type="Proteomes" id="UP000028863"/>
    </source>
</evidence>
<gene>
    <name evidence="1" type="ORF">BN988_00897</name>
</gene>
<evidence type="ECO:0000313" key="1">
    <source>
        <dbReference type="EMBL" id="CDO02435.1"/>
    </source>
</evidence>
<organism evidence="1 2">
    <name type="scientific">Oceanobacillus picturae</name>
    <dbReference type="NCBI Taxonomy" id="171693"/>
    <lineage>
        <taxon>Bacteria</taxon>
        <taxon>Bacillati</taxon>
        <taxon>Bacillota</taxon>
        <taxon>Bacilli</taxon>
        <taxon>Bacillales</taxon>
        <taxon>Bacillaceae</taxon>
        <taxon>Oceanobacillus</taxon>
    </lineage>
</organism>
<name>W9B722_9BACI</name>
<sequence length="33" mass="3840">MKNKTLCGFLLVLASLVGFRLLSDYMEDSRDFR</sequence>